<dbReference type="KEGG" id="cme:CYME_CMK034C"/>
<name>M1V893_CYAM1</name>
<evidence type="ECO:0000313" key="4">
    <source>
        <dbReference type="EMBL" id="BAM80429.1"/>
    </source>
</evidence>
<reference evidence="4 5" key="2">
    <citation type="journal article" date="2007" name="BMC Biol.">
        <title>A 100%-complete sequence reveals unusually simple genomic features in the hot-spring red alga Cyanidioschyzon merolae.</title>
        <authorList>
            <person name="Nozaki H."/>
            <person name="Takano H."/>
            <person name="Misumi O."/>
            <person name="Terasawa K."/>
            <person name="Matsuzaki M."/>
            <person name="Maruyama S."/>
            <person name="Nishida K."/>
            <person name="Yagisawa F."/>
            <person name="Yoshida Y."/>
            <person name="Fujiwara T."/>
            <person name="Takio S."/>
            <person name="Tamura K."/>
            <person name="Chung S.J."/>
            <person name="Nakamura S."/>
            <person name="Kuroiwa H."/>
            <person name="Tanaka K."/>
            <person name="Sato N."/>
            <person name="Kuroiwa T."/>
        </authorList>
    </citation>
    <scope>NUCLEOTIDE SEQUENCE [LARGE SCALE GENOMIC DNA]</scope>
    <source>
        <strain evidence="4 5">10D</strain>
    </source>
</reference>
<dbReference type="AlphaFoldDB" id="M1V893"/>
<dbReference type="SUPFAM" id="SSF47459">
    <property type="entry name" value="HLH, helix-loop-helix DNA-binding domain"/>
    <property type="match status" value="1"/>
</dbReference>
<dbReference type="Proteomes" id="UP000007014">
    <property type="component" value="Chromosome 11"/>
</dbReference>
<evidence type="ECO:0000313" key="5">
    <source>
        <dbReference type="Proteomes" id="UP000007014"/>
    </source>
</evidence>
<dbReference type="Pfam" id="PF00010">
    <property type="entry name" value="HLH"/>
    <property type="match status" value="1"/>
</dbReference>
<feature type="coiled-coil region" evidence="1">
    <location>
        <begin position="326"/>
        <end position="353"/>
    </location>
</feature>
<dbReference type="InterPro" id="IPR036638">
    <property type="entry name" value="HLH_DNA-bd_sf"/>
</dbReference>
<feature type="region of interest" description="Disordered" evidence="2">
    <location>
        <begin position="28"/>
        <end position="47"/>
    </location>
</feature>
<evidence type="ECO:0000259" key="3">
    <source>
        <dbReference type="PROSITE" id="PS50888"/>
    </source>
</evidence>
<organism evidence="4 5">
    <name type="scientific">Cyanidioschyzon merolae (strain NIES-3377 / 10D)</name>
    <name type="common">Unicellular red alga</name>
    <dbReference type="NCBI Taxonomy" id="280699"/>
    <lineage>
        <taxon>Eukaryota</taxon>
        <taxon>Rhodophyta</taxon>
        <taxon>Bangiophyceae</taxon>
        <taxon>Cyanidiales</taxon>
        <taxon>Cyanidiaceae</taxon>
        <taxon>Cyanidioschyzon</taxon>
    </lineage>
</organism>
<reference evidence="4 5" key="1">
    <citation type="journal article" date="2004" name="Nature">
        <title>Genome sequence of the ultrasmall unicellular red alga Cyanidioschyzon merolae 10D.</title>
        <authorList>
            <person name="Matsuzaki M."/>
            <person name="Misumi O."/>
            <person name="Shin-i T."/>
            <person name="Maruyama S."/>
            <person name="Takahara M."/>
            <person name="Miyagishima S."/>
            <person name="Mori T."/>
            <person name="Nishida K."/>
            <person name="Yagisawa F."/>
            <person name="Nishida K."/>
            <person name="Yoshida Y."/>
            <person name="Nishimura Y."/>
            <person name="Nakao S."/>
            <person name="Kobayashi T."/>
            <person name="Momoyama Y."/>
            <person name="Higashiyama T."/>
            <person name="Minoda A."/>
            <person name="Sano M."/>
            <person name="Nomoto H."/>
            <person name="Oishi K."/>
            <person name="Hayashi H."/>
            <person name="Ohta F."/>
            <person name="Nishizaka S."/>
            <person name="Haga S."/>
            <person name="Miura S."/>
            <person name="Morishita T."/>
            <person name="Kabeya Y."/>
            <person name="Terasawa K."/>
            <person name="Suzuki Y."/>
            <person name="Ishii Y."/>
            <person name="Asakawa S."/>
            <person name="Takano H."/>
            <person name="Ohta N."/>
            <person name="Kuroiwa H."/>
            <person name="Tanaka K."/>
            <person name="Shimizu N."/>
            <person name="Sugano S."/>
            <person name="Sato N."/>
            <person name="Nozaki H."/>
            <person name="Ogasawara N."/>
            <person name="Kohara Y."/>
            <person name="Kuroiwa T."/>
        </authorList>
    </citation>
    <scope>NUCLEOTIDE SEQUENCE [LARGE SCALE GENOMIC DNA]</scope>
    <source>
        <strain evidence="4 5">10D</strain>
    </source>
</reference>
<accession>M1V893</accession>
<dbReference type="HOGENOM" id="CLU_724352_0_0_1"/>
<sequence length="382" mass="41257">MTSHVMGGKQASVLVSCLTKPLEPDGRPAWRSYSSVPQPKSSPSTGATHVAATCVHCQAGLGGFPGRWRPIVSDSSVPDIEVEPCSLSLGETRSSLQLLLDASALAMKEPKLIYRTENGPQRSAKARLLEAEGVMNQPSNEDVVQEHGRETNGGISKRDALSTWPEQLHTGERQSAANLWRVPNETNEVCQASGAASATQRAGIAAPDCVSETGTRGSFAASGSSACDGDALSDRPFPSCANHVTTKQVSTSCADESRGESGSSSKALLVNDRERLRDSARQTHRMHEQKRRRMISSRVDALMCLVPAVRGYATRFGRKPDRATILEGAAEYIRSLEANVAALKTRLQELEVANFVAKKYGVSSPDITQYKPEHIVLRHHCR</sequence>
<dbReference type="PROSITE" id="PS50888">
    <property type="entry name" value="BHLH"/>
    <property type="match status" value="1"/>
</dbReference>
<dbReference type="SMR" id="M1V893"/>
<dbReference type="GeneID" id="16994400"/>
<dbReference type="SMART" id="SM00353">
    <property type="entry name" value="HLH"/>
    <property type="match status" value="1"/>
</dbReference>
<dbReference type="InterPro" id="IPR011598">
    <property type="entry name" value="bHLH_dom"/>
</dbReference>
<proteinExistence type="predicted"/>
<gene>
    <name evidence="4" type="ORF">CYME_CMK034C</name>
</gene>
<dbReference type="OrthoDB" id="10637482at2759"/>
<dbReference type="Gramene" id="CMK034CT">
    <property type="protein sequence ID" value="CMK034CT"/>
    <property type="gene ID" value="CMK034C"/>
</dbReference>
<dbReference type="GO" id="GO:0046983">
    <property type="term" value="F:protein dimerization activity"/>
    <property type="evidence" value="ECO:0007669"/>
    <property type="project" value="InterPro"/>
</dbReference>
<dbReference type="CDD" id="cd00083">
    <property type="entry name" value="bHLH_SF"/>
    <property type="match status" value="1"/>
</dbReference>
<feature type="compositionally biased region" description="Polar residues" evidence="2">
    <location>
        <begin position="244"/>
        <end position="266"/>
    </location>
</feature>
<dbReference type="Gene3D" id="4.10.280.10">
    <property type="entry name" value="Helix-loop-helix DNA-binding domain"/>
    <property type="match status" value="1"/>
</dbReference>
<evidence type="ECO:0000256" key="2">
    <source>
        <dbReference type="SAM" id="MobiDB-lite"/>
    </source>
</evidence>
<evidence type="ECO:0000256" key="1">
    <source>
        <dbReference type="SAM" id="Coils"/>
    </source>
</evidence>
<feature type="compositionally biased region" description="Polar residues" evidence="2">
    <location>
        <begin position="32"/>
        <end position="47"/>
    </location>
</feature>
<protein>
    <recommendedName>
        <fullName evidence="3">BHLH domain-containing protein</fullName>
    </recommendedName>
</protein>
<feature type="domain" description="BHLH" evidence="3">
    <location>
        <begin position="279"/>
        <end position="336"/>
    </location>
</feature>
<dbReference type="EMBL" id="AP006493">
    <property type="protein sequence ID" value="BAM80429.1"/>
    <property type="molecule type" value="Genomic_DNA"/>
</dbReference>
<keyword evidence="5" id="KW-1185">Reference proteome</keyword>
<feature type="region of interest" description="Disordered" evidence="2">
    <location>
        <begin position="244"/>
        <end position="269"/>
    </location>
</feature>
<dbReference type="RefSeq" id="XP_005536465.1">
    <property type="nucleotide sequence ID" value="XM_005536408.1"/>
</dbReference>
<keyword evidence="1" id="KW-0175">Coiled coil</keyword>